<dbReference type="Pfam" id="PF13947">
    <property type="entry name" value="GUB_WAK_bind"/>
    <property type="match status" value="1"/>
</dbReference>
<comment type="subcellular location">
    <subcellularLocation>
        <location evidence="1">Membrane</location>
        <topology evidence="1">Single-pass membrane protein</topology>
    </subcellularLocation>
</comment>
<dbReference type="GO" id="GO:0030247">
    <property type="term" value="F:polysaccharide binding"/>
    <property type="evidence" value="ECO:0007669"/>
    <property type="project" value="InterPro"/>
</dbReference>
<evidence type="ECO:0000313" key="4">
    <source>
        <dbReference type="EMBL" id="KAK1301387.1"/>
    </source>
</evidence>
<comment type="caution">
    <text evidence="4">The sequence shown here is derived from an EMBL/GenBank/DDBJ whole genome shotgun (WGS) entry which is preliminary data.</text>
</comment>
<evidence type="ECO:0000256" key="1">
    <source>
        <dbReference type="ARBA" id="ARBA00004167"/>
    </source>
</evidence>
<name>A0AAV9DMS1_ACOCL</name>
<evidence type="ECO:0000313" key="5">
    <source>
        <dbReference type="Proteomes" id="UP001180020"/>
    </source>
</evidence>
<evidence type="ECO:0000256" key="2">
    <source>
        <dbReference type="ARBA" id="ARBA00022729"/>
    </source>
</evidence>
<dbReference type="GO" id="GO:0016020">
    <property type="term" value="C:membrane"/>
    <property type="evidence" value="ECO:0007669"/>
    <property type="project" value="UniProtKB-SubCell"/>
</dbReference>
<keyword evidence="2" id="KW-0732">Signal</keyword>
<dbReference type="Proteomes" id="UP001180020">
    <property type="component" value="Unassembled WGS sequence"/>
</dbReference>
<reference evidence="4" key="2">
    <citation type="submission" date="2023-06" db="EMBL/GenBank/DDBJ databases">
        <authorList>
            <person name="Ma L."/>
            <person name="Liu K.-W."/>
            <person name="Li Z."/>
            <person name="Hsiao Y.-Y."/>
            <person name="Qi Y."/>
            <person name="Fu T."/>
            <person name="Tang G."/>
            <person name="Zhang D."/>
            <person name="Sun W.-H."/>
            <person name="Liu D.-K."/>
            <person name="Li Y."/>
            <person name="Chen G.-Z."/>
            <person name="Liu X.-D."/>
            <person name="Liao X.-Y."/>
            <person name="Jiang Y.-T."/>
            <person name="Yu X."/>
            <person name="Hao Y."/>
            <person name="Huang J."/>
            <person name="Zhao X.-W."/>
            <person name="Ke S."/>
            <person name="Chen Y.-Y."/>
            <person name="Wu W.-L."/>
            <person name="Hsu J.-L."/>
            <person name="Lin Y.-F."/>
            <person name="Huang M.-D."/>
            <person name="Li C.-Y."/>
            <person name="Huang L."/>
            <person name="Wang Z.-W."/>
            <person name="Zhao X."/>
            <person name="Zhong W.-Y."/>
            <person name="Peng D.-H."/>
            <person name="Ahmad S."/>
            <person name="Lan S."/>
            <person name="Zhang J.-S."/>
            <person name="Tsai W.-C."/>
            <person name="Van De Peer Y."/>
            <person name="Liu Z.-J."/>
        </authorList>
    </citation>
    <scope>NUCLEOTIDE SEQUENCE</scope>
    <source>
        <strain evidence="4">CP</strain>
        <tissue evidence="4">Leaves</tissue>
    </source>
</reference>
<gene>
    <name evidence="4" type="ORF">QJS10_CPB12g00382</name>
</gene>
<proteinExistence type="predicted"/>
<organism evidence="4 5">
    <name type="scientific">Acorus calamus</name>
    <name type="common">Sweet flag</name>
    <dbReference type="NCBI Taxonomy" id="4465"/>
    <lineage>
        <taxon>Eukaryota</taxon>
        <taxon>Viridiplantae</taxon>
        <taxon>Streptophyta</taxon>
        <taxon>Embryophyta</taxon>
        <taxon>Tracheophyta</taxon>
        <taxon>Spermatophyta</taxon>
        <taxon>Magnoliopsida</taxon>
        <taxon>Liliopsida</taxon>
        <taxon>Acoraceae</taxon>
        <taxon>Acorus</taxon>
    </lineage>
</organism>
<dbReference type="EMBL" id="JAUJYO010000012">
    <property type="protein sequence ID" value="KAK1301387.1"/>
    <property type="molecule type" value="Genomic_DNA"/>
</dbReference>
<feature type="domain" description="Wall-associated receptor kinase galacturonan-binding" evidence="3">
    <location>
        <begin position="41"/>
        <end position="108"/>
    </location>
</feature>
<evidence type="ECO:0000259" key="3">
    <source>
        <dbReference type="Pfam" id="PF13947"/>
    </source>
</evidence>
<dbReference type="PANTHER" id="PTHR33138:SF1">
    <property type="entry name" value="OS01G0113900 PROTEIN"/>
    <property type="match status" value="1"/>
</dbReference>
<reference evidence="4" key="1">
    <citation type="journal article" date="2023" name="Nat. Commun.">
        <title>Diploid and tetraploid genomes of Acorus and the evolution of monocots.</title>
        <authorList>
            <person name="Ma L."/>
            <person name="Liu K.W."/>
            <person name="Li Z."/>
            <person name="Hsiao Y.Y."/>
            <person name="Qi Y."/>
            <person name="Fu T."/>
            <person name="Tang G.D."/>
            <person name="Zhang D."/>
            <person name="Sun W.H."/>
            <person name="Liu D.K."/>
            <person name="Li Y."/>
            <person name="Chen G.Z."/>
            <person name="Liu X.D."/>
            <person name="Liao X.Y."/>
            <person name="Jiang Y.T."/>
            <person name="Yu X."/>
            <person name="Hao Y."/>
            <person name="Huang J."/>
            <person name="Zhao X.W."/>
            <person name="Ke S."/>
            <person name="Chen Y.Y."/>
            <person name="Wu W.L."/>
            <person name="Hsu J.L."/>
            <person name="Lin Y.F."/>
            <person name="Huang M.D."/>
            <person name="Li C.Y."/>
            <person name="Huang L."/>
            <person name="Wang Z.W."/>
            <person name="Zhao X."/>
            <person name="Zhong W.Y."/>
            <person name="Peng D.H."/>
            <person name="Ahmad S."/>
            <person name="Lan S."/>
            <person name="Zhang J.S."/>
            <person name="Tsai W.C."/>
            <person name="Van de Peer Y."/>
            <person name="Liu Z.J."/>
        </authorList>
    </citation>
    <scope>NUCLEOTIDE SEQUENCE</scope>
    <source>
        <strain evidence="4">CP</strain>
    </source>
</reference>
<protein>
    <recommendedName>
        <fullName evidence="3">Wall-associated receptor kinase galacturonan-binding domain-containing protein</fullName>
    </recommendedName>
</protein>
<accession>A0AAV9DMS1</accession>
<sequence>MIIIPSKSPMALLPIPTSTSFIFFFFFSSSLNTHTLSAQTCPPPSMCGNISIHYPFWLNSSTTNTSSYCGYPGFGLTCNNKHPILHFLDMDYYIVVINYATYTITLVDIDVYDQTCPRPRHNFTNDRSLNFFRKTPNDMNLTFFFNCSTQFKNFQPTPLSCLPNSYVIPTDLYSVVKNWYSYCKEAVMLPALSDYVNLSELGKNFGQVLIMGLSSIGGPRVIARRARKAEGPAFTTNRGVSLVVYAAMIYIHKIAQEVRTQSKGRLL</sequence>
<dbReference type="PANTHER" id="PTHR33138">
    <property type="entry name" value="OS01G0690200 PROTEIN"/>
    <property type="match status" value="1"/>
</dbReference>
<dbReference type="AlphaFoldDB" id="A0AAV9DMS1"/>
<dbReference type="InterPro" id="IPR025287">
    <property type="entry name" value="WAK_GUB"/>
</dbReference>
<keyword evidence="5" id="KW-1185">Reference proteome</keyword>